<protein>
    <submittedName>
        <fullName evidence="1">Uncharacterized protein</fullName>
    </submittedName>
</protein>
<reference evidence="1 2" key="1">
    <citation type="submission" date="2020-12" db="EMBL/GenBank/DDBJ databases">
        <authorList>
            <person name="Ruan W."/>
            <person name="Khan S.A."/>
            <person name="Jeon C.O."/>
        </authorList>
    </citation>
    <scope>NUCLEOTIDE SEQUENCE [LARGE SCALE GENOMIC DNA]</scope>
    <source>
        <strain evidence="1 2">MA-13</strain>
    </source>
</reference>
<name>A0ABS7XD19_9GAMM</name>
<gene>
    <name evidence="1" type="ORF">I4W93_017670</name>
</gene>
<proteinExistence type="predicted"/>
<evidence type="ECO:0000313" key="1">
    <source>
        <dbReference type="EMBL" id="MBZ9613426.1"/>
    </source>
</evidence>
<dbReference type="Proteomes" id="UP000663814">
    <property type="component" value="Unassembled WGS sequence"/>
</dbReference>
<sequence>MLIIDSSQEKVVEQHNFQSYIKRLEAFFYAHIEFSYFTSQISAQQFNQFIYDAIQIAQSQGFISEQDIFKYIVSTMILGSDFELSPEHKLLSNKYNEPEVPNYEKFVFTFHYIHTVQSTPESIVEWLLE</sequence>
<keyword evidence="2" id="KW-1185">Reference proteome</keyword>
<organism evidence="1 2">
    <name type="scientific">Rheinheimera maricola</name>
    <dbReference type="NCBI Taxonomy" id="2793282"/>
    <lineage>
        <taxon>Bacteria</taxon>
        <taxon>Pseudomonadati</taxon>
        <taxon>Pseudomonadota</taxon>
        <taxon>Gammaproteobacteria</taxon>
        <taxon>Chromatiales</taxon>
        <taxon>Chromatiaceae</taxon>
        <taxon>Rheinheimera</taxon>
    </lineage>
</organism>
<accession>A0ABS7XD19</accession>
<dbReference type="EMBL" id="JAERPS020000007">
    <property type="protein sequence ID" value="MBZ9613426.1"/>
    <property type="molecule type" value="Genomic_DNA"/>
</dbReference>
<evidence type="ECO:0000313" key="2">
    <source>
        <dbReference type="Proteomes" id="UP000663814"/>
    </source>
</evidence>
<reference evidence="1 2" key="2">
    <citation type="submission" date="2021-08" db="EMBL/GenBank/DDBJ databases">
        <title>Rheinheimera aquimaris sp. nov., isolated from seawater of the East Sea in Korea.</title>
        <authorList>
            <person name="Kim K.H."/>
            <person name="Wenting R."/>
            <person name="Kim K.R."/>
            <person name="Jeon C.O."/>
        </authorList>
    </citation>
    <scope>NUCLEOTIDE SEQUENCE [LARGE SCALE GENOMIC DNA]</scope>
    <source>
        <strain evidence="1 2">MA-13</strain>
    </source>
</reference>
<dbReference type="RefSeq" id="WP_205312139.1">
    <property type="nucleotide sequence ID" value="NZ_JAERPS020000007.1"/>
</dbReference>
<comment type="caution">
    <text evidence="1">The sequence shown here is derived from an EMBL/GenBank/DDBJ whole genome shotgun (WGS) entry which is preliminary data.</text>
</comment>